<sequence>MSSVGLLYVGAVLFMNGVMLLGYLTPREAAPINFFVGALQVMTPTVMILILADGDQQTIISASGLYLFGFTYLWVAINGVKDWGGHGLGWFSLFVAVCAVVYALHSFITVDDYGTGVLWLGWAVLWFLFFLVLGLDMDFLTRGTGVFTSVVGLATGAGAAFAMLLGAWSGTNTAAAIGIGVVCLVALVGMQPLGRLLGKKEVPVES</sequence>
<keyword evidence="6 8" id="KW-1133">Transmembrane helix</keyword>
<keyword evidence="3" id="KW-0813">Transport</keyword>
<evidence type="ECO:0000256" key="2">
    <source>
        <dbReference type="ARBA" id="ARBA00010068"/>
    </source>
</evidence>
<keyword evidence="7 8" id="KW-0472">Membrane</keyword>
<reference evidence="10" key="1">
    <citation type="journal article" date="2019" name="Int. J. Syst. Evol. Microbiol.">
        <title>The Global Catalogue of Microorganisms (GCM) 10K type strain sequencing project: providing services to taxonomists for standard genome sequencing and annotation.</title>
        <authorList>
            <consortium name="The Broad Institute Genomics Platform"/>
            <consortium name="The Broad Institute Genome Sequencing Center for Infectious Disease"/>
            <person name="Wu L."/>
            <person name="Ma J."/>
        </authorList>
    </citation>
    <scope>NUCLEOTIDE SEQUENCE [LARGE SCALE GENOMIC DNA]</scope>
    <source>
        <strain evidence="10">JCM 18542</strain>
    </source>
</reference>
<evidence type="ECO:0000256" key="7">
    <source>
        <dbReference type="ARBA" id="ARBA00023136"/>
    </source>
</evidence>
<evidence type="ECO:0000313" key="10">
    <source>
        <dbReference type="Proteomes" id="UP001500839"/>
    </source>
</evidence>
<evidence type="ECO:0000256" key="3">
    <source>
        <dbReference type="ARBA" id="ARBA00022448"/>
    </source>
</evidence>
<comment type="similarity">
    <text evidence="2">Belongs to the AmiS/UreI family.</text>
</comment>
<dbReference type="Gene3D" id="1.25.40.600">
    <property type="match status" value="1"/>
</dbReference>
<protein>
    <submittedName>
        <fullName evidence="9">AmiS/UreI family transporter</fullName>
    </submittedName>
</protein>
<evidence type="ECO:0000313" key="9">
    <source>
        <dbReference type="EMBL" id="GAA4803206.1"/>
    </source>
</evidence>
<dbReference type="Proteomes" id="UP001500839">
    <property type="component" value="Unassembled WGS sequence"/>
</dbReference>
<gene>
    <name evidence="9" type="ORF">GCM10023353_01740</name>
</gene>
<feature type="transmembrane region" description="Helical" evidence="8">
    <location>
        <begin position="6"/>
        <end position="25"/>
    </location>
</feature>
<keyword evidence="4" id="KW-1003">Cell membrane</keyword>
<organism evidence="9 10">
    <name type="scientific">Tomitella cavernea</name>
    <dbReference type="NCBI Taxonomy" id="1387982"/>
    <lineage>
        <taxon>Bacteria</taxon>
        <taxon>Bacillati</taxon>
        <taxon>Actinomycetota</taxon>
        <taxon>Actinomycetes</taxon>
        <taxon>Mycobacteriales</taxon>
        <taxon>Tomitella</taxon>
    </lineage>
</organism>
<feature type="transmembrane region" description="Helical" evidence="8">
    <location>
        <begin position="88"/>
        <end position="110"/>
    </location>
</feature>
<keyword evidence="5 8" id="KW-0812">Transmembrane</keyword>
<feature type="transmembrane region" description="Helical" evidence="8">
    <location>
        <begin position="116"/>
        <end position="135"/>
    </location>
</feature>
<accession>A0ABP9C3W3</accession>
<evidence type="ECO:0000256" key="6">
    <source>
        <dbReference type="ARBA" id="ARBA00022989"/>
    </source>
</evidence>
<comment type="subcellular location">
    <subcellularLocation>
        <location evidence="1">Cell membrane</location>
        <topology evidence="1">Multi-pass membrane protein</topology>
    </subcellularLocation>
</comment>
<keyword evidence="10" id="KW-1185">Reference proteome</keyword>
<comment type="caution">
    <text evidence="9">The sequence shown here is derived from an EMBL/GenBank/DDBJ whole genome shotgun (WGS) entry which is preliminary data.</text>
</comment>
<name>A0ABP9C3W3_9ACTN</name>
<evidence type="ECO:0000256" key="5">
    <source>
        <dbReference type="ARBA" id="ARBA00022692"/>
    </source>
</evidence>
<dbReference type="InterPro" id="IPR003211">
    <property type="entry name" value="AmiSUreI_transpt"/>
</dbReference>
<evidence type="ECO:0000256" key="1">
    <source>
        <dbReference type="ARBA" id="ARBA00004651"/>
    </source>
</evidence>
<dbReference type="EMBL" id="BAABKQ010000001">
    <property type="protein sequence ID" value="GAA4803206.1"/>
    <property type="molecule type" value="Genomic_DNA"/>
</dbReference>
<feature type="transmembrane region" description="Helical" evidence="8">
    <location>
        <begin position="32"/>
        <end position="52"/>
    </location>
</feature>
<feature type="transmembrane region" description="Helical" evidence="8">
    <location>
        <begin position="147"/>
        <end position="168"/>
    </location>
</feature>
<dbReference type="InterPro" id="IPR038523">
    <property type="entry name" value="AmiSUreI_transpt_sf"/>
</dbReference>
<dbReference type="RefSeq" id="WP_200173881.1">
    <property type="nucleotide sequence ID" value="NZ_BAABKQ010000001.1"/>
</dbReference>
<feature type="transmembrane region" description="Helical" evidence="8">
    <location>
        <begin position="174"/>
        <end position="190"/>
    </location>
</feature>
<proteinExistence type="inferred from homology"/>
<evidence type="ECO:0000256" key="4">
    <source>
        <dbReference type="ARBA" id="ARBA00022475"/>
    </source>
</evidence>
<evidence type="ECO:0000256" key="8">
    <source>
        <dbReference type="SAM" id="Phobius"/>
    </source>
</evidence>
<dbReference type="Pfam" id="PF02293">
    <property type="entry name" value="AmiS_UreI"/>
    <property type="match status" value="1"/>
</dbReference>
<feature type="transmembrane region" description="Helical" evidence="8">
    <location>
        <begin position="58"/>
        <end position="76"/>
    </location>
</feature>